<proteinExistence type="inferred from homology"/>
<dbReference type="Pfam" id="PF17805">
    <property type="entry name" value="AsnC_trans_reg2"/>
    <property type="match status" value="1"/>
</dbReference>
<dbReference type="Proteomes" id="UP000033684">
    <property type="component" value="Unassembled WGS sequence"/>
</dbReference>
<comment type="caution">
    <text evidence="10">The sequence shown here is derived from an EMBL/GenBank/DDBJ whole genome shotgun (WGS) entry which is preliminary data.</text>
</comment>
<feature type="domain" description="Siroheme decarboxylase AsnC-like ligand binding" evidence="8">
    <location>
        <begin position="66"/>
        <end position="129"/>
    </location>
</feature>
<dbReference type="Gene3D" id="1.10.10.10">
    <property type="entry name" value="Winged helix-like DNA-binding domain superfamily/Winged helix DNA-binding domain"/>
    <property type="match status" value="1"/>
</dbReference>
<evidence type="ECO:0000256" key="4">
    <source>
        <dbReference type="ARBA" id="ARBA00023465"/>
    </source>
</evidence>
<dbReference type="EMBL" id="LAJX01000090">
    <property type="protein sequence ID" value="KJV06759.1"/>
    <property type="molecule type" value="Genomic_DNA"/>
</dbReference>
<dbReference type="InterPro" id="IPR050684">
    <property type="entry name" value="HTH-Siroheme_Decarb"/>
</dbReference>
<evidence type="ECO:0000256" key="2">
    <source>
        <dbReference type="ARBA" id="ARBA00023444"/>
    </source>
</evidence>
<comment type="function">
    <text evidence="6">Involved in heme d1 biosynthesis. Catalyzes the decarboxylation of siroheme into didecarboxysiroheme.</text>
</comment>
<name>A0A0F3IMH1_9GAMM</name>
<evidence type="ECO:0000313" key="10">
    <source>
        <dbReference type="EMBL" id="KJV06759.1"/>
    </source>
</evidence>
<protein>
    <recommendedName>
        <fullName evidence="5">siroheme decarboxylase</fullName>
        <ecNumber evidence="5">4.1.1.111</ecNumber>
    </recommendedName>
</protein>
<dbReference type="PANTHER" id="PTHR43413:SF1">
    <property type="entry name" value="SIROHEME DECARBOXYLASE NIRL SUBUNIT"/>
    <property type="match status" value="1"/>
</dbReference>
<comment type="pathway">
    <text evidence="2">Porphyrin-containing compound metabolism.</text>
</comment>
<reference evidence="10 11" key="2">
    <citation type="journal article" date="2016" name="Microb. Ecol.">
        <title>Genome Characteristics of a Novel Type I Methanotroph (Sn10-6) Isolated from a Flooded Indian Rice Field.</title>
        <authorList>
            <person name="Rahalkar M.C."/>
            <person name="Pandit P.S."/>
            <person name="Dhakephalkar P.K."/>
            <person name="Pore S."/>
            <person name="Arora P."/>
            <person name="Kapse N."/>
        </authorList>
    </citation>
    <scope>NUCLEOTIDE SEQUENCE [LARGE SCALE GENOMIC DNA]</scope>
    <source>
        <strain evidence="10 11">Sn10-6</strain>
    </source>
</reference>
<dbReference type="OrthoDB" id="5568033at2"/>
<feature type="domain" description="Siroheme decarboxylase NirL-like HTH" evidence="9">
    <location>
        <begin position="7"/>
        <end position="51"/>
    </location>
</feature>
<reference evidence="11" key="1">
    <citation type="submission" date="2015-03" db="EMBL/GenBank/DDBJ databases">
        <title>Draft genome sequence of a novel methanotroph (Sn10-6) isolated from flooded ricefield rhizosphere in India.</title>
        <authorList>
            <person name="Pandit P.S."/>
            <person name="Pore S.D."/>
            <person name="Arora P."/>
            <person name="Kapse N.G."/>
            <person name="Dhakephalkar P.K."/>
            <person name="Rahalkar M.C."/>
        </authorList>
    </citation>
    <scope>NUCLEOTIDE SEQUENCE [LARGE SCALE GENOMIC DNA]</scope>
    <source>
        <strain evidence="11">Sn10-6</strain>
    </source>
</reference>
<sequence length="153" mass="17304">MLTDLHKRLLNDFQRDFPLSERPYQAIAEQLGVSESTVLSALTELSQQQLISRVGPIIRPNHIGVSTLAAIAVPQAELETVANTISRYPEINHNYEREHELNLWFVVIADNNEQLAAVIASIEAETGYPVLQFPLLHDFYIDLGFNLDWQHVG</sequence>
<keyword evidence="1" id="KW-0456">Lyase</keyword>
<evidence type="ECO:0000256" key="7">
    <source>
        <dbReference type="ARBA" id="ARBA00048470"/>
    </source>
</evidence>
<evidence type="ECO:0000256" key="1">
    <source>
        <dbReference type="ARBA" id="ARBA00023239"/>
    </source>
</evidence>
<comment type="catalytic activity">
    <reaction evidence="7">
        <text>siroheme + 2 H(+) = 12,18-didecarboxysiroheme + 2 CO2</text>
        <dbReference type="Rhea" id="RHEA:19093"/>
        <dbReference type="ChEBI" id="CHEBI:15378"/>
        <dbReference type="ChEBI" id="CHEBI:16526"/>
        <dbReference type="ChEBI" id="CHEBI:60052"/>
        <dbReference type="ChEBI" id="CHEBI:140497"/>
        <dbReference type="EC" id="4.1.1.111"/>
    </reaction>
</comment>
<dbReference type="PANTHER" id="PTHR43413">
    <property type="entry name" value="TRANSCRIPTIONAL REGULATOR, ASNC FAMILY"/>
    <property type="match status" value="1"/>
</dbReference>
<dbReference type="SUPFAM" id="SSF46785">
    <property type="entry name" value="Winged helix' DNA-binding domain"/>
    <property type="match status" value="1"/>
</dbReference>
<dbReference type="InterPro" id="IPR053953">
    <property type="entry name" value="NirdL-like_HTH"/>
</dbReference>
<dbReference type="Gene3D" id="3.30.70.3460">
    <property type="match status" value="1"/>
</dbReference>
<evidence type="ECO:0000259" key="8">
    <source>
        <dbReference type="Pfam" id="PF17805"/>
    </source>
</evidence>
<dbReference type="GO" id="GO:0016829">
    <property type="term" value="F:lyase activity"/>
    <property type="evidence" value="ECO:0007669"/>
    <property type="project" value="UniProtKB-KW"/>
</dbReference>
<evidence type="ECO:0000256" key="6">
    <source>
        <dbReference type="ARBA" id="ARBA00045291"/>
    </source>
</evidence>
<evidence type="ECO:0000256" key="5">
    <source>
        <dbReference type="ARBA" id="ARBA00023471"/>
    </source>
</evidence>
<keyword evidence="11" id="KW-1185">Reference proteome</keyword>
<comment type="similarity">
    <text evidence="3">Belongs to the Ahb/Nir family.</text>
</comment>
<dbReference type="AlphaFoldDB" id="A0A0F3IMH1"/>
<organism evidence="10 11">
    <name type="scientific">Methylocucumis oryzae</name>
    <dbReference type="NCBI Taxonomy" id="1632867"/>
    <lineage>
        <taxon>Bacteria</taxon>
        <taxon>Pseudomonadati</taxon>
        <taxon>Pseudomonadota</taxon>
        <taxon>Gammaproteobacteria</taxon>
        <taxon>Methylococcales</taxon>
        <taxon>Methylococcaceae</taxon>
        <taxon>Methylocucumis</taxon>
    </lineage>
</organism>
<evidence type="ECO:0000256" key="3">
    <source>
        <dbReference type="ARBA" id="ARBA00023457"/>
    </source>
</evidence>
<evidence type="ECO:0000313" key="11">
    <source>
        <dbReference type="Proteomes" id="UP000033684"/>
    </source>
</evidence>
<gene>
    <name evidence="10" type="ORF">VZ94_09220</name>
</gene>
<dbReference type="InterPro" id="IPR036388">
    <property type="entry name" value="WH-like_DNA-bd_sf"/>
</dbReference>
<dbReference type="InterPro" id="IPR040523">
    <property type="entry name" value="AsnC_trans_reg2"/>
</dbReference>
<comment type="subunit">
    <text evidence="4">Probably forms a complex composed of NirD, NirL, NirG and NirH. All proteins are required for the total conversion of siroheme to didecarboxysiroheme.</text>
</comment>
<dbReference type="EC" id="4.1.1.111" evidence="5"/>
<dbReference type="Pfam" id="PF22451">
    <property type="entry name" value="NirdL-like_HTH"/>
    <property type="match status" value="1"/>
</dbReference>
<evidence type="ECO:0000259" key="9">
    <source>
        <dbReference type="Pfam" id="PF22451"/>
    </source>
</evidence>
<accession>A0A0F3IMH1</accession>
<dbReference type="InterPro" id="IPR036390">
    <property type="entry name" value="WH_DNA-bd_sf"/>
</dbReference>